<feature type="binding site" evidence="5">
    <location>
        <position position="195"/>
    </location>
    <ligand>
        <name>a divalent metal cation</name>
        <dbReference type="ChEBI" id="CHEBI:60240"/>
        <label>2</label>
    </ligand>
</feature>
<dbReference type="Proteomes" id="UP000305948">
    <property type="component" value="Unassembled WGS sequence"/>
</dbReference>
<feature type="binding site" evidence="5">
    <location>
        <position position="243"/>
    </location>
    <ligand>
        <name>a divalent metal cation</name>
        <dbReference type="ChEBI" id="CHEBI:60240"/>
        <label>1</label>
    </ligand>
</feature>
<dbReference type="InterPro" id="IPR001130">
    <property type="entry name" value="TatD-like"/>
</dbReference>
<evidence type="ECO:0000313" key="6">
    <source>
        <dbReference type="EMBL" id="TFK56549.1"/>
    </source>
</evidence>
<keyword evidence="2" id="KW-0540">Nuclease</keyword>
<evidence type="ECO:0000256" key="1">
    <source>
        <dbReference type="ARBA" id="ARBA00009275"/>
    </source>
</evidence>
<dbReference type="STRING" id="5364.A0A5C3NF77"/>
<keyword evidence="3 5" id="KW-0479">Metal-binding</keyword>
<dbReference type="PIRSF" id="PIRSF005902">
    <property type="entry name" value="DNase_TatD"/>
    <property type="match status" value="1"/>
</dbReference>
<accession>A0A5C3NF77</accession>
<protein>
    <submittedName>
        <fullName evidence="6">Mg-dependent DNase</fullName>
    </submittedName>
</protein>
<dbReference type="SUPFAM" id="SSF51556">
    <property type="entry name" value="Metallo-dependent hydrolases"/>
    <property type="match status" value="1"/>
</dbReference>
<organism evidence="6 7">
    <name type="scientific">Heliocybe sulcata</name>
    <dbReference type="NCBI Taxonomy" id="5364"/>
    <lineage>
        <taxon>Eukaryota</taxon>
        <taxon>Fungi</taxon>
        <taxon>Dikarya</taxon>
        <taxon>Basidiomycota</taxon>
        <taxon>Agaricomycotina</taxon>
        <taxon>Agaricomycetes</taxon>
        <taxon>Gloeophyllales</taxon>
        <taxon>Gloeophyllaceae</taxon>
        <taxon>Heliocybe</taxon>
    </lineage>
</organism>
<dbReference type="Pfam" id="PF01026">
    <property type="entry name" value="TatD_DNase"/>
    <property type="match status" value="1"/>
</dbReference>
<proteinExistence type="inferred from homology"/>
<keyword evidence="7" id="KW-1185">Reference proteome</keyword>
<feature type="binding site" evidence="5">
    <location>
        <position position="125"/>
    </location>
    <ligand>
        <name>a divalent metal cation</name>
        <dbReference type="ChEBI" id="CHEBI:60240"/>
        <label>1</label>
    </ligand>
</feature>
<dbReference type="CDD" id="cd01310">
    <property type="entry name" value="TatD_DNAse"/>
    <property type="match status" value="1"/>
</dbReference>
<dbReference type="PANTHER" id="PTHR10060">
    <property type="entry name" value="TATD FAMILY DEOXYRIBONUCLEASE"/>
    <property type="match status" value="1"/>
</dbReference>
<gene>
    <name evidence="6" type="ORF">OE88DRAFT_32108</name>
</gene>
<dbReference type="AlphaFoldDB" id="A0A5C3NF77"/>
<name>A0A5C3NF77_9AGAM</name>
<reference evidence="6 7" key="1">
    <citation type="journal article" date="2019" name="Nat. Ecol. Evol.">
        <title>Megaphylogeny resolves global patterns of mushroom evolution.</title>
        <authorList>
            <person name="Varga T."/>
            <person name="Krizsan K."/>
            <person name="Foldi C."/>
            <person name="Dima B."/>
            <person name="Sanchez-Garcia M."/>
            <person name="Sanchez-Ramirez S."/>
            <person name="Szollosi G.J."/>
            <person name="Szarkandi J.G."/>
            <person name="Papp V."/>
            <person name="Albert L."/>
            <person name="Andreopoulos W."/>
            <person name="Angelini C."/>
            <person name="Antonin V."/>
            <person name="Barry K.W."/>
            <person name="Bougher N.L."/>
            <person name="Buchanan P."/>
            <person name="Buyck B."/>
            <person name="Bense V."/>
            <person name="Catcheside P."/>
            <person name="Chovatia M."/>
            <person name="Cooper J."/>
            <person name="Damon W."/>
            <person name="Desjardin D."/>
            <person name="Finy P."/>
            <person name="Geml J."/>
            <person name="Haridas S."/>
            <person name="Hughes K."/>
            <person name="Justo A."/>
            <person name="Karasinski D."/>
            <person name="Kautmanova I."/>
            <person name="Kiss B."/>
            <person name="Kocsube S."/>
            <person name="Kotiranta H."/>
            <person name="LaButti K.M."/>
            <person name="Lechner B.E."/>
            <person name="Liimatainen K."/>
            <person name="Lipzen A."/>
            <person name="Lukacs Z."/>
            <person name="Mihaltcheva S."/>
            <person name="Morgado L.N."/>
            <person name="Niskanen T."/>
            <person name="Noordeloos M.E."/>
            <person name="Ohm R.A."/>
            <person name="Ortiz-Santana B."/>
            <person name="Ovrebo C."/>
            <person name="Racz N."/>
            <person name="Riley R."/>
            <person name="Savchenko A."/>
            <person name="Shiryaev A."/>
            <person name="Soop K."/>
            <person name="Spirin V."/>
            <person name="Szebenyi C."/>
            <person name="Tomsovsky M."/>
            <person name="Tulloss R.E."/>
            <person name="Uehling J."/>
            <person name="Grigoriev I.V."/>
            <person name="Vagvolgyi C."/>
            <person name="Papp T."/>
            <person name="Martin F.M."/>
            <person name="Miettinen O."/>
            <person name="Hibbett D.S."/>
            <person name="Nagy L.G."/>
        </authorList>
    </citation>
    <scope>NUCLEOTIDE SEQUENCE [LARGE SCALE GENOMIC DNA]</scope>
    <source>
        <strain evidence="6 7">OMC1185</strain>
    </source>
</reference>
<dbReference type="InterPro" id="IPR032466">
    <property type="entry name" value="Metal_Hydrolase"/>
</dbReference>
<keyword evidence="4" id="KW-0378">Hydrolase</keyword>
<dbReference type="GO" id="GO:0005829">
    <property type="term" value="C:cytosol"/>
    <property type="evidence" value="ECO:0007669"/>
    <property type="project" value="TreeGrafter"/>
</dbReference>
<dbReference type="OrthoDB" id="6079689at2759"/>
<evidence type="ECO:0000256" key="5">
    <source>
        <dbReference type="PIRSR" id="PIRSR005902-1"/>
    </source>
</evidence>
<evidence type="ECO:0000313" key="7">
    <source>
        <dbReference type="Proteomes" id="UP000305948"/>
    </source>
</evidence>
<dbReference type="PANTHER" id="PTHR10060:SF15">
    <property type="entry name" value="DEOXYRIBONUCLEASE TATDN1"/>
    <property type="match status" value="1"/>
</dbReference>
<dbReference type="EMBL" id="ML213503">
    <property type="protein sequence ID" value="TFK56549.1"/>
    <property type="molecule type" value="Genomic_DNA"/>
</dbReference>
<dbReference type="GO" id="GO:0008296">
    <property type="term" value="F:3'-5'-DNA exonuclease activity"/>
    <property type="evidence" value="ECO:0007669"/>
    <property type="project" value="TreeGrafter"/>
</dbReference>
<evidence type="ECO:0000256" key="3">
    <source>
        <dbReference type="ARBA" id="ARBA00022723"/>
    </source>
</evidence>
<evidence type="ECO:0000256" key="2">
    <source>
        <dbReference type="ARBA" id="ARBA00022722"/>
    </source>
</evidence>
<dbReference type="InterPro" id="IPR050891">
    <property type="entry name" value="TatD-type_Hydrolase"/>
</dbReference>
<dbReference type="Gene3D" id="3.20.20.140">
    <property type="entry name" value="Metal-dependent hydrolases"/>
    <property type="match status" value="1"/>
</dbReference>
<dbReference type="GO" id="GO:0046872">
    <property type="term" value="F:metal ion binding"/>
    <property type="evidence" value="ECO:0007669"/>
    <property type="project" value="UniProtKB-KW"/>
</dbReference>
<evidence type="ECO:0000256" key="4">
    <source>
        <dbReference type="ARBA" id="ARBA00022801"/>
    </source>
</evidence>
<sequence length="334" mass="36548">MSTAAPKQTQGKFRFIDIGVNLTDPVFRGVYRGKRKHDDDLQAMLDRSRSAGVKSMIITGGSLKESKEALELAKQLGLYATVGCHPTRSTEFEKYAGGPDAYLSALDTLIESHLNGKGRVVAVGECGLDYDRTHFAPEEVQKKYFRLQLSLAKKHHLPLFLHSRAAHSDFVRILREEGLGEDGGKAVGAKGGVVHSFTGSVSEAEEYMSMGFHVSINGCSLKTEENLAACKAIRLDKLMVETDAPWCSMTSTHASKKHLDTLPADLRALYFPAAVQPEKFAAGKAVKGRNEPVAIGGVAWVVHRVNEGVSYEEVVENAWRNTVKVFGLEELNES</sequence>
<comment type="similarity">
    <text evidence="1">Belongs to the metallo-dependent hydrolases superfamily. TatD-type hydrolase family.</text>
</comment>
<feature type="binding site" evidence="5">
    <location>
        <position position="162"/>
    </location>
    <ligand>
        <name>a divalent metal cation</name>
        <dbReference type="ChEBI" id="CHEBI:60240"/>
        <label>2</label>
    </ligand>
</feature>